<evidence type="ECO:0000256" key="3">
    <source>
        <dbReference type="ARBA" id="ARBA00022692"/>
    </source>
</evidence>
<evidence type="ECO:0000256" key="8">
    <source>
        <dbReference type="ARBA" id="ARBA00024235"/>
    </source>
</evidence>
<dbReference type="KEGG" id="tav:G4V39_11060"/>
<dbReference type="SUPFAM" id="SSF48452">
    <property type="entry name" value="TPR-like"/>
    <property type="match status" value="1"/>
</dbReference>
<name>A0A6G7PYP6_9BACT</name>
<sequence length="215" mass="24310">MEKDSTRGPEPSFHQRWVKLAEKYLREIIIVVVVAVIGAAAWGLYNHQKAQQAAEASLRLTTAEAKSPQEYRQVLKDIVKKYPHTGAATLARIMLAEGYRQDQQYKKAQEELKSALKTASKANQPFLLLGLGYLYEDEEDYHQAASYYQKALSFGEGIEEIVYLDLARVQEASGQIQAALSAYEKLIERKPFGQRLFFVEAKLAELQQKIKKGGL</sequence>
<accession>A0A6G7PYP6</accession>
<dbReference type="InterPro" id="IPR026039">
    <property type="entry name" value="YfgM"/>
</dbReference>
<evidence type="ECO:0000256" key="1">
    <source>
        <dbReference type="ARBA" id="ARBA00004401"/>
    </source>
</evidence>
<dbReference type="PROSITE" id="PS50005">
    <property type="entry name" value="TPR"/>
    <property type="match status" value="1"/>
</dbReference>
<protein>
    <recommendedName>
        <fullName evidence="8">Ancillary SecYEG translocon subunit</fullName>
    </recommendedName>
</protein>
<dbReference type="Gene3D" id="1.25.40.10">
    <property type="entry name" value="Tetratricopeptide repeat domain"/>
    <property type="match status" value="1"/>
</dbReference>
<dbReference type="AlphaFoldDB" id="A0A6G7PYP6"/>
<dbReference type="RefSeq" id="WP_166032997.1">
    <property type="nucleotide sequence ID" value="NZ_CP048877.1"/>
</dbReference>
<evidence type="ECO:0000259" key="9">
    <source>
        <dbReference type="Pfam" id="PF09976"/>
    </source>
</evidence>
<evidence type="ECO:0000256" key="7">
    <source>
        <dbReference type="ARBA" id="ARBA00024197"/>
    </source>
</evidence>
<dbReference type="Pfam" id="PF13181">
    <property type="entry name" value="TPR_8"/>
    <property type="match status" value="1"/>
</dbReference>
<dbReference type="Pfam" id="PF09976">
    <property type="entry name" value="TPR_21"/>
    <property type="match status" value="1"/>
</dbReference>
<keyword evidence="11" id="KW-1185">Reference proteome</keyword>
<dbReference type="SMART" id="SM00028">
    <property type="entry name" value="TPR"/>
    <property type="match status" value="3"/>
</dbReference>
<dbReference type="PANTHER" id="PTHR38035">
    <property type="entry name" value="UPF0070 PROTEIN YFGM"/>
    <property type="match status" value="1"/>
</dbReference>
<evidence type="ECO:0000313" key="10">
    <source>
        <dbReference type="EMBL" id="QIJ72782.1"/>
    </source>
</evidence>
<evidence type="ECO:0000256" key="4">
    <source>
        <dbReference type="ARBA" id="ARBA00022989"/>
    </source>
</evidence>
<gene>
    <name evidence="10" type="ORF">G4V39_11060</name>
</gene>
<dbReference type="EMBL" id="CP048877">
    <property type="protein sequence ID" value="QIJ72782.1"/>
    <property type="molecule type" value="Genomic_DNA"/>
</dbReference>
<dbReference type="InterPro" id="IPR018704">
    <property type="entry name" value="SecYEG/CpoB_TPR"/>
</dbReference>
<evidence type="ECO:0000256" key="6">
    <source>
        <dbReference type="ARBA" id="ARBA00023186"/>
    </source>
</evidence>
<dbReference type="InterPro" id="IPR019734">
    <property type="entry name" value="TPR_rpt"/>
</dbReference>
<evidence type="ECO:0000313" key="11">
    <source>
        <dbReference type="Proteomes" id="UP000502179"/>
    </source>
</evidence>
<dbReference type="InterPro" id="IPR011990">
    <property type="entry name" value="TPR-like_helical_dom_sf"/>
</dbReference>
<dbReference type="PANTHER" id="PTHR38035:SF1">
    <property type="entry name" value="ANCILLARY SECYEG TRANSLOCON SUBUNIT"/>
    <property type="match status" value="1"/>
</dbReference>
<proteinExistence type="inferred from homology"/>
<comment type="subcellular location">
    <subcellularLocation>
        <location evidence="1">Cell membrane</location>
        <topology evidence="1">Single-pass type II membrane protein</topology>
    </subcellularLocation>
</comment>
<dbReference type="Proteomes" id="UP000502179">
    <property type="component" value="Chromosome"/>
</dbReference>
<comment type="similarity">
    <text evidence="7">Belongs to the YfgM family.</text>
</comment>
<organism evidence="10 11">
    <name type="scientific">Thermosulfuriphilus ammonigenes</name>
    <dbReference type="NCBI Taxonomy" id="1936021"/>
    <lineage>
        <taxon>Bacteria</taxon>
        <taxon>Pseudomonadati</taxon>
        <taxon>Thermodesulfobacteriota</taxon>
        <taxon>Thermodesulfobacteria</taxon>
        <taxon>Thermodesulfobacteriales</taxon>
        <taxon>Thermodesulfobacteriaceae</taxon>
        <taxon>Thermosulfuriphilus</taxon>
    </lineage>
</organism>
<keyword evidence="5" id="KW-0472">Membrane</keyword>
<keyword evidence="3" id="KW-0812">Transmembrane</keyword>
<keyword evidence="2" id="KW-1003">Cell membrane</keyword>
<evidence type="ECO:0000256" key="5">
    <source>
        <dbReference type="ARBA" id="ARBA00023136"/>
    </source>
</evidence>
<dbReference type="GO" id="GO:0044877">
    <property type="term" value="F:protein-containing complex binding"/>
    <property type="evidence" value="ECO:0007669"/>
    <property type="project" value="InterPro"/>
</dbReference>
<keyword evidence="4" id="KW-1133">Transmembrane helix</keyword>
<feature type="domain" description="Ancillary SecYEG translocon subunit/Cell division coordinator CpoB TPR" evidence="9">
    <location>
        <begin position="22"/>
        <end position="145"/>
    </location>
</feature>
<reference evidence="10 11" key="1">
    <citation type="submission" date="2020-02" db="EMBL/GenBank/DDBJ databases">
        <title>Genome analysis of Thermosulfuriphilus ammonigenes ST65T, an anaerobic thermophilic chemolithoautotrophic bacterium isolated from a deep-sea hydrothermal vent.</title>
        <authorList>
            <person name="Slobodkina G."/>
            <person name="Allioux M."/>
            <person name="Merkel A."/>
            <person name="Alain K."/>
            <person name="Jebbar M."/>
            <person name="Slobodkin A."/>
        </authorList>
    </citation>
    <scope>NUCLEOTIDE SEQUENCE [LARGE SCALE GENOMIC DNA]</scope>
    <source>
        <strain evidence="10 11">ST65</strain>
    </source>
</reference>
<evidence type="ECO:0000256" key="2">
    <source>
        <dbReference type="ARBA" id="ARBA00022475"/>
    </source>
</evidence>
<keyword evidence="6" id="KW-0143">Chaperone</keyword>
<dbReference type="GO" id="GO:0005886">
    <property type="term" value="C:plasma membrane"/>
    <property type="evidence" value="ECO:0007669"/>
    <property type="project" value="UniProtKB-SubCell"/>
</dbReference>